<name>A0ABQ6IWD2_9MICO</name>
<comment type="caution">
    <text evidence="1">The sequence shown here is derived from an EMBL/GenBank/DDBJ whole genome shotgun (WGS) entry which is preliminary data.</text>
</comment>
<gene>
    <name evidence="1" type="ORF">GCM10025883_30430</name>
</gene>
<dbReference type="SUPFAM" id="SSF54285">
    <property type="entry name" value="MoaD/ThiS"/>
    <property type="match status" value="1"/>
</dbReference>
<dbReference type="Gene3D" id="3.10.20.30">
    <property type="match status" value="1"/>
</dbReference>
<evidence type="ECO:0000313" key="2">
    <source>
        <dbReference type="Proteomes" id="UP001157126"/>
    </source>
</evidence>
<keyword evidence="2" id="KW-1185">Reference proteome</keyword>
<dbReference type="InterPro" id="IPR016155">
    <property type="entry name" value="Mopterin_synth/thiamin_S_b"/>
</dbReference>
<dbReference type="InterPro" id="IPR012675">
    <property type="entry name" value="Beta-grasp_dom_sf"/>
</dbReference>
<sequence length="83" mass="8232">MTVTLRYWAAAAAAAGVESEDVEAGSVADILGAAEAAHPELAPVLSVASILVEGVPARGEVEVPPGATVEILPPSPVADRMGS</sequence>
<dbReference type="Proteomes" id="UP001157126">
    <property type="component" value="Unassembled WGS sequence"/>
</dbReference>
<protein>
    <submittedName>
        <fullName evidence="1">Thiamine biosynthesis protein ThiS</fullName>
    </submittedName>
</protein>
<evidence type="ECO:0000313" key="1">
    <source>
        <dbReference type="EMBL" id="GMA40998.1"/>
    </source>
</evidence>
<reference evidence="2" key="1">
    <citation type="journal article" date="2019" name="Int. J. Syst. Evol. Microbiol.">
        <title>The Global Catalogue of Microorganisms (GCM) 10K type strain sequencing project: providing services to taxonomists for standard genome sequencing and annotation.</title>
        <authorList>
            <consortium name="The Broad Institute Genomics Platform"/>
            <consortium name="The Broad Institute Genome Sequencing Center for Infectious Disease"/>
            <person name="Wu L."/>
            <person name="Ma J."/>
        </authorList>
    </citation>
    <scope>NUCLEOTIDE SEQUENCE [LARGE SCALE GENOMIC DNA]</scope>
    <source>
        <strain evidence="2">NBRC 113072</strain>
    </source>
</reference>
<dbReference type="RefSeq" id="WP_284304607.1">
    <property type="nucleotide sequence ID" value="NZ_BSUO01000001.1"/>
</dbReference>
<accession>A0ABQ6IWD2</accession>
<proteinExistence type="predicted"/>
<dbReference type="EMBL" id="BSUO01000001">
    <property type="protein sequence ID" value="GMA40998.1"/>
    <property type="molecule type" value="Genomic_DNA"/>
</dbReference>
<organism evidence="1 2">
    <name type="scientific">Mobilicoccus caccae</name>
    <dbReference type="NCBI Taxonomy" id="1859295"/>
    <lineage>
        <taxon>Bacteria</taxon>
        <taxon>Bacillati</taxon>
        <taxon>Actinomycetota</taxon>
        <taxon>Actinomycetes</taxon>
        <taxon>Micrococcales</taxon>
        <taxon>Dermatophilaceae</taxon>
        <taxon>Mobilicoccus</taxon>
    </lineage>
</organism>